<sequence length="166" mass="17740">MNHIFEVPNESYVTLSVYSGGIPTFPTALEGSISSTWSAANKQSQINNHETSRDRVDRVDRVDRADRVDRCGHGADSAAWPELGPRAGGSGLGVQGWGFRAVGSGLWVQGWGFRAVGSGLGVQGFPLSSPHSHLLPKPTAITSTSTHSSRHAAFQTPGGHQEYWDS</sequence>
<proteinExistence type="predicted"/>
<accession>A0A4Z2EV11</accession>
<gene>
    <name evidence="2" type="ORF">EYF80_057348</name>
</gene>
<evidence type="ECO:0000256" key="1">
    <source>
        <dbReference type="SAM" id="MobiDB-lite"/>
    </source>
</evidence>
<dbReference type="AlphaFoldDB" id="A0A4Z2EV11"/>
<reference evidence="2 3" key="1">
    <citation type="submission" date="2019-03" db="EMBL/GenBank/DDBJ databases">
        <title>First draft genome of Liparis tanakae, snailfish: a comprehensive survey of snailfish specific genes.</title>
        <authorList>
            <person name="Kim W."/>
            <person name="Song I."/>
            <person name="Jeong J.-H."/>
            <person name="Kim D."/>
            <person name="Kim S."/>
            <person name="Ryu S."/>
            <person name="Song J.Y."/>
            <person name="Lee S.K."/>
        </authorList>
    </citation>
    <scope>NUCLEOTIDE SEQUENCE [LARGE SCALE GENOMIC DNA]</scope>
    <source>
        <tissue evidence="2">Muscle</tissue>
    </source>
</reference>
<organism evidence="2 3">
    <name type="scientific">Liparis tanakae</name>
    <name type="common">Tanaka's snailfish</name>
    <dbReference type="NCBI Taxonomy" id="230148"/>
    <lineage>
        <taxon>Eukaryota</taxon>
        <taxon>Metazoa</taxon>
        <taxon>Chordata</taxon>
        <taxon>Craniata</taxon>
        <taxon>Vertebrata</taxon>
        <taxon>Euteleostomi</taxon>
        <taxon>Actinopterygii</taxon>
        <taxon>Neopterygii</taxon>
        <taxon>Teleostei</taxon>
        <taxon>Neoteleostei</taxon>
        <taxon>Acanthomorphata</taxon>
        <taxon>Eupercaria</taxon>
        <taxon>Perciformes</taxon>
        <taxon>Cottioidei</taxon>
        <taxon>Cottales</taxon>
        <taxon>Liparidae</taxon>
        <taxon>Liparis</taxon>
    </lineage>
</organism>
<feature type="region of interest" description="Disordered" evidence="1">
    <location>
        <begin position="140"/>
        <end position="166"/>
    </location>
</feature>
<comment type="caution">
    <text evidence="2">The sequence shown here is derived from an EMBL/GenBank/DDBJ whole genome shotgun (WGS) entry which is preliminary data.</text>
</comment>
<protein>
    <submittedName>
        <fullName evidence="2">Uncharacterized protein</fullName>
    </submittedName>
</protein>
<evidence type="ECO:0000313" key="3">
    <source>
        <dbReference type="Proteomes" id="UP000314294"/>
    </source>
</evidence>
<evidence type="ECO:0000313" key="2">
    <source>
        <dbReference type="EMBL" id="TNN32490.1"/>
    </source>
</evidence>
<dbReference type="Proteomes" id="UP000314294">
    <property type="component" value="Unassembled WGS sequence"/>
</dbReference>
<dbReference type="EMBL" id="SRLO01002668">
    <property type="protein sequence ID" value="TNN32490.1"/>
    <property type="molecule type" value="Genomic_DNA"/>
</dbReference>
<name>A0A4Z2EV11_9TELE</name>
<keyword evidence="3" id="KW-1185">Reference proteome</keyword>
<feature type="compositionally biased region" description="Low complexity" evidence="1">
    <location>
        <begin position="140"/>
        <end position="153"/>
    </location>
</feature>